<sequence length="37" mass="3532">MLVAASLIVAAVLLPGAAGAQPGSASVSLVAQSPWVE</sequence>
<feature type="compositionally biased region" description="Low complexity" evidence="1">
    <location>
        <begin position="18"/>
        <end position="28"/>
    </location>
</feature>
<proteinExistence type="predicted"/>
<feature type="non-terminal residue" evidence="2">
    <location>
        <position position="37"/>
    </location>
</feature>
<reference evidence="2" key="1">
    <citation type="submission" date="2018-05" db="EMBL/GenBank/DDBJ databases">
        <authorList>
            <person name="Lanie J.A."/>
            <person name="Ng W.-L."/>
            <person name="Kazmierczak K.M."/>
            <person name="Andrzejewski T.M."/>
            <person name="Davidsen T.M."/>
            <person name="Wayne K.J."/>
            <person name="Tettelin H."/>
            <person name="Glass J.I."/>
            <person name="Rusch D."/>
            <person name="Podicherti R."/>
            <person name="Tsui H.-C.T."/>
            <person name="Winkler M.E."/>
        </authorList>
    </citation>
    <scope>NUCLEOTIDE SEQUENCE</scope>
</reference>
<gene>
    <name evidence="2" type="ORF">METZ01_LOCUS498520</name>
</gene>
<feature type="region of interest" description="Disordered" evidence="1">
    <location>
        <begin position="18"/>
        <end position="37"/>
    </location>
</feature>
<accession>A0A383DMD9</accession>
<name>A0A383DMD9_9ZZZZ</name>
<protein>
    <submittedName>
        <fullName evidence="2">Uncharacterized protein</fullName>
    </submittedName>
</protein>
<evidence type="ECO:0000256" key="1">
    <source>
        <dbReference type="SAM" id="MobiDB-lite"/>
    </source>
</evidence>
<dbReference type="AlphaFoldDB" id="A0A383DMD9"/>
<organism evidence="2">
    <name type="scientific">marine metagenome</name>
    <dbReference type="NCBI Taxonomy" id="408172"/>
    <lineage>
        <taxon>unclassified sequences</taxon>
        <taxon>metagenomes</taxon>
        <taxon>ecological metagenomes</taxon>
    </lineage>
</organism>
<dbReference type="EMBL" id="UINC01218580">
    <property type="protein sequence ID" value="SVE45666.1"/>
    <property type="molecule type" value="Genomic_DNA"/>
</dbReference>
<evidence type="ECO:0000313" key="2">
    <source>
        <dbReference type="EMBL" id="SVE45666.1"/>
    </source>
</evidence>